<gene>
    <name evidence="4" type="ORF">J2S59_003180</name>
</gene>
<dbReference type="EC" id="3.6.1.55" evidence="4"/>
<dbReference type="InterPro" id="IPR015797">
    <property type="entry name" value="NUDIX_hydrolase-like_dom_sf"/>
</dbReference>
<evidence type="ECO:0000259" key="3">
    <source>
        <dbReference type="PROSITE" id="PS51462"/>
    </source>
</evidence>
<dbReference type="EMBL" id="JAUSQM010000001">
    <property type="protein sequence ID" value="MDP9823371.1"/>
    <property type="molecule type" value="Genomic_DNA"/>
</dbReference>
<dbReference type="PROSITE" id="PS00893">
    <property type="entry name" value="NUDIX_BOX"/>
    <property type="match status" value="1"/>
</dbReference>
<protein>
    <submittedName>
        <fullName evidence="4">8-oxo-dGTP diphosphatase</fullName>
        <ecNumber evidence="4">3.6.1.55</ecNumber>
    </submittedName>
</protein>
<reference evidence="4 5" key="1">
    <citation type="submission" date="2023-07" db="EMBL/GenBank/DDBJ databases">
        <title>Sequencing the genomes of 1000 actinobacteria strains.</title>
        <authorList>
            <person name="Klenk H.-P."/>
        </authorList>
    </citation>
    <scope>NUCLEOTIDE SEQUENCE [LARGE SCALE GENOMIC DNA]</scope>
    <source>
        <strain evidence="4 5">GD13</strain>
    </source>
</reference>
<evidence type="ECO:0000256" key="2">
    <source>
        <dbReference type="ARBA" id="ARBA00022801"/>
    </source>
</evidence>
<dbReference type="InterPro" id="IPR000086">
    <property type="entry name" value="NUDIX_hydrolase_dom"/>
</dbReference>
<dbReference type="RefSeq" id="WP_068117114.1">
    <property type="nucleotide sequence ID" value="NZ_CCXJ01000067.1"/>
</dbReference>
<evidence type="ECO:0000313" key="5">
    <source>
        <dbReference type="Proteomes" id="UP001240447"/>
    </source>
</evidence>
<proteinExistence type="inferred from homology"/>
<dbReference type="Gene3D" id="3.90.79.10">
    <property type="entry name" value="Nucleoside Triphosphate Pyrophosphohydrolase"/>
    <property type="match status" value="1"/>
</dbReference>
<dbReference type="SUPFAM" id="SSF55811">
    <property type="entry name" value="Nudix"/>
    <property type="match status" value="1"/>
</dbReference>
<keyword evidence="2 4" id="KW-0378">Hydrolase</keyword>
<accession>A0ABT9NSH7</accession>
<dbReference type="Pfam" id="PF00293">
    <property type="entry name" value="NUDIX"/>
    <property type="match status" value="1"/>
</dbReference>
<comment type="caution">
    <text evidence="4">The sequence shown here is derived from an EMBL/GenBank/DDBJ whole genome shotgun (WGS) entry which is preliminary data.</text>
</comment>
<feature type="domain" description="Nudix hydrolase" evidence="3">
    <location>
        <begin position="9"/>
        <end position="140"/>
    </location>
</feature>
<dbReference type="PANTHER" id="PTHR43736:SF1">
    <property type="entry name" value="DIHYDRONEOPTERIN TRIPHOSPHATE DIPHOSPHATASE"/>
    <property type="match status" value="1"/>
</dbReference>
<dbReference type="PROSITE" id="PS51462">
    <property type="entry name" value="NUDIX"/>
    <property type="match status" value="1"/>
</dbReference>
<comment type="similarity">
    <text evidence="1">Belongs to the Nudix hydrolase family.</text>
</comment>
<dbReference type="GO" id="GO:0035539">
    <property type="term" value="F:8-oxo-7,8-dihydrodeoxyguanosine triphosphate pyrophosphatase activity"/>
    <property type="evidence" value="ECO:0007669"/>
    <property type="project" value="UniProtKB-EC"/>
</dbReference>
<dbReference type="CDD" id="cd18873">
    <property type="entry name" value="NUDIX_NadM_like"/>
    <property type="match status" value="1"/>
</dbReference>
<dbReference type="Proteomes" id="UP001240447">
    <property type="component" value="Unassembled WGS sequence"/>
</dbReference>
<evidence type="ECO:0000256" key="1">
    <source>
        <dbReference type="ARBA" id="ARBA00005582"/>
    </source>
</evidence>
<organism evidence="4 5">
    <name type="scientific">Nocardioides massiliensis</name>
    <dbReference type="NCBI Taxonomy" id="1325935"/>
    <lineage>
        <taxon>Bacteria</taxon>
        <taxon>Bacillati</taxon>
        <taxon>Actinomycetota</taxon>
        <taxon>Actinomycetes</taxon>
        <taxon>Propionibacteriales</taxon>
        <taxon>Nocardioidaceae</taxon>
        <taxon>Nocardioides</taxon>
    </lineage>
</organism>
<dbReference type="PANTHER" id="PTHR43736">
    <property type="entry name" value="ADP-RIBOSE PYROPHOSPHATASE"/>
    <property type="match status" value="1"/>
</dbReference>
<keyword evidence="5" id="KW-1185">Reference proteome</keyword>
<evidence type="ECO:0000313" key="4">
    <source>
        <dbReference type="EMBL" id="MDP9823371.1"/>
    </source>
</evidence>
<name>A0ABT9NSH7_9ACTN</name>
<sequence>MVYTSDYPIFSVTVDAVVLAPGRRVLLVERARAPYAGRLAFPGGFVDIEEDLVDAAVRELREETGVQVEPGQLCQLGAYGRPDRDPRGRTVSVVFVADVDSEAPAVGADDAAHAGWYDTDRVLAEDRLAFDHAEILRDALSR</sequence>
<dbReference type="InterPro" id="IPR020084">
    <property type="entry name" value="NUDIX_hydrolase_CS"/>
</dbReference>